<comment type="subcellular location">
    <subcellularLocation>
        <location evidence="2">Cytoplasm</location>
    </subcellularLocation>
</comment>
<dbReference type="PROSITE" id="PS00433">
    <property type="entry name" value="PHOSPHOFRUCTOKINASE"/>
    <property type="match status" value="2"/>
</dbReference>
<dbReference type="GO" id="GO:0070095">
    <property type="term" value="F:fructose-6-phosphate binding"/>
    <property type="evidence" value="ECO:0007669"/>
    <property type="project" value="TreeGrafter"/>
</dbReference>
<evidence type="ECO:0000256" key="7">
    <source>
        <dbReference type="ARBA" id="ARBA00022679"/>
    </source>
</evidence>
<evidence type="ECO:0000256" key="12">
    <source>
        <dbReference type="ARBA" id="ARBA00022842"/>
    </source>
</evidence>
<comment type="pathway">
    <text evidence="3">Carbohydrate degradation; glycolysis; D-glyceraldehyde 3-phosphate and glycerone phosphate from D-glucose: step 3/4.</text>
</comment>
<evidence type="ECO:0000256" key="11">
    <source>
        <dbReference type="ARBA" id="ARBA00022840"/>
    </source>
</evidence>
<feature type="domain" description="Phosphofructokinase" evidence="15">
    <location>
        <begin position="3"/>
        <end position="74"/>
    </location>
</feature>
<dbReference type="PANTHER" id="PTHR13697:SF4">
    <property type="entry name" value="ATP-DEPENDENT 6-PHOSPHOFRUCTOKINASE"/>
    <property type="match status" value="1"/>
</dbReference>
<keyword evidence="7" id="KW-0808">Transferase</keyword>
<dbReference type="EMBL" id="UYRV01000212">
    <property type="protein sequence ID" value="VDK43465.1"/>
    <property type="molecule type" value="Genomic_DNA"/>
</dbReference>
<keyword evidence="6" id="KW-0021">Allosteric enzyme</keyword>
<gene>
    <name evidence="16" type="ORF">CGOC_LOCUS173</name>
</gene>
<evidence type="ECO:0000259" key="15">
    <source>
        <dbReference type="Pfam" id="PF00365"/>
    </source>
</evidence>
<dbReference type="GO" id="GO:0030388">
    <property type="term" value="P:fructose 1,6-bisphosphate metabolic process"/>
    <property type="evidence" value="ECO:0007669"/>
    <property type="project" value="TreeGrafter"/>
</dbReference>
<dbReference type="InterPro" id="IPR000023">
    <property type="entry name" value="Phosphofructokinase_dom"/>
</dbReference>
<evidence type="ECO:0000256" key="1">
    <source>
        <dbReference type="ARBA" id="ARBA00001946"/>
    </source>
</evidence>
<evidence type="ECO:0000256" key="13">
    <source>
        <dbReference type="ARBA" id="ARBA00023152"/>
    </source>
</evidence>
<dbReference type="Gene3D" id="3.40.50.450">
    <property type="match status" value="2"/>
</dbReference>
<proteinExistence type="predicted"/>
<comment type="cofactor">
    <cofactor evidence="1">
        <name>Mg(2+)</name>
        <dbReference type="ChEBI" id="CHEBI:18420"/>
    </cofactor>
</comment>
<dbReference type="PRINTS" id="PR00476">
    <property type="entry name" value="PHFRCTKINASE"/>
</dbReference>
<dbReference type="Gene3D" id="3.40.50.460">
    <property type="entry name" value="Phosphofructokinase domain"/>
    <property type="match status" value="1"/>
</dbReference>
<keyword evidence="9" id="KW-0547">Nucleotide-binding</keyword>
<reference evidence="16 17" key="1">
    <citation type="submission" date="2018-11" db="EMBL/GenBank/DDBJ databases">
        <authorList>
            <consortium name="Pathogen Informatics"/>
        </authorList>
    </citation>
    <scope>NUCLEOTIDE SEQUENCE [LARGE SCALE GENOMIC DNA]</scope>
</reference>
<keyword evidence="10" id="KW-0418">Kinase</keyword>
<dbReference type="GO" id="GO:0005524">
    <property type="term" value="F:ATP binding"/>
    <property type="evidence" value="ECO:0007669"/>
    <property type="project" value="UniProtKB-KW"/>
</dbReference>
<keyword evidence="8" id="KW-0479">Metal-binding</keyword>
<dbReference type="PANTHER" id="PTHR13697">
    <property type="entry name" value="PHOSPHOFRUCTOKINASE"/>
    <property type="match status" value="1"/>
</dbReference>
<organism evidence="16 17">
    <name type="scientific">Cylicostephanus goldi</name>
    <name type="common">Nematode worm</name>
    <dbReference type="NCBI Taxonomy" id="71465"/>
    <lineage>
        <taxon>Eukaryota</taxon>
        <taxon>Metazoa</taxon>
        <taxon>Ecdysozoa</taxon>
        <taxon>Nematoda</taxon>
        <taxon>Chromadorea</taxon>
        <taxon>Rhabditida</taxon>
        <taxon>Rhabditina</taxon>
        <taxon>Rhabditomorpha</taxon>
        <taxon>Strongyloidea</taxon>
        <taxon>Strongylidae</taxon>
        <taxon>Cylicostephanus</taxon>
    </lineage>
</organism>
<dbReference type="FunFam" id="3.40.50.460:FF:000008">
    <property type="entry name" value="ATP-dependent 6-phosphofructokinase"/>
    <property type="match status" value="1"/>
</dbReference>
<dbReference type="GO" id="GO:0061621">
    <property type="term" value="P:canonical glycolysis"/>
    <property type="evidence" value="ECO:0007669"/>
    <property type="project" value="TreeGrafter"/>
</dbReference>
<dbReference type="InterPro" id="IPR022953">
    <property type="entry name" value="ATP_PFK"/>
</dbReference>
<dbReference type="EC" id="2.7.1.11" evidence="4"/>
<evidence type="ECO:0000256" key="14">
    <source>
        <dbReference type="ARBA" id="ARBA00048070"/>
    </source>
</evidence>
<evidence type="ECO:0000256" key="2">
    <source>
        <dbReference type="ARBA" id="ARBA00004496"/>
    </source>
</evidence>
<evidence type="ECO:0000256" key="4">
    <source>
        <dbReference type="ARBA" id="ARBA00012055"/>
    </source>
</evidence>
<dbReference type="InterPro" id="IPR035966">
    <property type="entry name" value="PKF_sf"/>
</dbReference>
<evidence type="ECO:0000313" key="16">
    <source>
        <dbReference type="EMBL" id="VDK43465.1"/>
    </source>
</evidence>
<feature type="domain" description="Phosphofructokinase" evidence="15">
    <location>
        <begin position="445"/>
        <end position="480"/>
    </location>
</feature>
<dbReference type="AlphaFoldDB" id="A0A3P6QS29"/>
<keyword evidence="17" id="KW-1185">Reference proteome</keyword>
<dbReference type="GO" id="GO:0046872">
    <property type="term" value="F:metal ion binding"/>
    <property type="evidence" value="ECO:0007669"/>
    <property type="project" value="UniProtKB-KW"/>
</dbReference>
<dbReference type="InterPro" id="IPR015912">
    <property type="entry name" value="Phosphofructokinase_CS"/>
</dbReference>
<keyword evidence="5" id="KW-0963">Cytoplasm</keyword>
<dbReference type="SUPFAM" id="SSF53784">
    <property type="entry name" value="Phosphofructokinase"/>
    <property type="match status" value="2"/>
</dbReference>
<dbReference type="GO" id="GO:0003872">
    <property type="term" value="F:6-phosphofructokinase activity"/>
    <property type="evidence" value="ECO:0007669"/>
    <property type="project" value="UniProtKB-EC"/>
</dbReference>
<dbReference type="GO" id="GO:0016208">
    <property type="term" value="F:AMP binding"/>
    <property type="evidence" value="ECO:0007669"/>
    <property type="project" value="TreeGrafter"/>
</dbReference>
<protein>
    <recommendedName>
        <fullName evidence="4">6-phosphofructokinase</fullName>
        <ecNumber evidence="4">2.7.1.11</ecNumber>
    </recommendedName>
</protein>
<accession>A0A3P6QS29</accession>
<dbReference type="GO" id="GO:0006002">
    <property type="term" value="P:fructose 6-phosphate metabolic process"/>
    <property type="evidence" value="ECO:0007669"/>
    <property type="project" value="InterPro"/>
</dbReference>
<dbReference type="GO" id="GO:0048029">
    <property type="term" value="F:monosaccharide binding"/>
    <property type="evidence" value="ECO:0007669"/>
    <property type="project" value="TreeGrafter"/>
</dbReference>
<keyword evidence="13" id="KW-0324">Glycolysis</keyword>
<comment type="catalytic activity">
    <reaction evidence="14">
        <text>beta-D-fructose 6-phosphate + ATP = beta-D-fructose 1,6-bisphosphate + ADP + H(+)</text>
        <dbReference type="Rhea" id="RHEA:16109"/>
        <dbReference type="ChEBI" id="CHEBI:15378"/>
        <dbReference type="ChEBI" id="CHEBI:30616"/>
        <dbReference type="ChEBI" id="CHEBI:32966"/>
        <dbReference type="ChEBI" id="CHEBI:57634"/>
        <dbReference type="ChEBI" id="CHEBI:456216"/>
        <dbReference type="EC" id="2.7.1.11"/>
    </reaction>
</comment>
<evidence type="ECO:0000256" key="9">
    <source>
        <dbReference type="ARBA" id="ARBA00022741"/>
    </source>
</evidence>
<keyword evidence="11" id="KW-0067">ATP-binding</keyword>
<evidence type="ECO:0000256" key="8">
    <source>
        <dbReference type="ARBA" id="ARBA00022723"/>
    </source>
</evidence>
<keyword evidence="12" id="KW-0460">Magnesium</keyword>
<evidence type="ECO:0000256" key="5">
    <source>
        <dbReference type="ARBA" id="ARBA00022490"/>
    </source>
</evidence>
<dbReference type="OrthoDB" id="537915at2759"/>
<evidence type="ECO:0000256" key="3">
    <source>
        <dbReference type="ARBA" id="ARBA00004679"/>
    </source>
</evidence>
<evidence type="ECO:0000256" key="10">
    <source>
        <dbReference type="ARBA" id="ARBA00022777"/>
    </source>
</evidence>
<dbReference type="GO" id="GO:0042802">
    <property type="term" value="F:identical protein binding"/>
    <property type="evidence" value="ECO:0007669"/>
    <property type="project" value="TreeGrafter"/>
</dbReference>
<evidence type="ECO:0000313" key="17">
    <source>
        <dbReference type="Proteomes" id="UP000271889"/>
    </source>
</evidence>
<name>A0A3P6QS29_CYLGO</name>
<dbReference type="Proteomes" id="UP000271889">
    <property type="component" value="Unassembled WGS sequence"/>
</dbReference>
<dbReference type="FunFam" id="3.40.50.450:FF:000064">
    <property type="entry name" value="Phosphofructokinase, platelet b"/>
    <property type="match status" value="1"/>
</dbReference>
<sequence length="566" mass="63079">MRAEGQRLNIIIVAEGAIDRDGNAISAELVKDVVAKTLHYDTRVTVLGHVQRGGAPSAFDRLLGCRMGAEAVLALMEMNEESEPCVISIDGNQMVRVPLMQCVERTQAVQKAMNEKDWELAVKLRGRSFQRNLETYKLLTKLRTVEKDNLSGGQNFNVAVMNVGAPAGGMNAAVRSFVRMALYHHCTVYGIEDSFEGLANGAFKKFQWGDVTNWVMHGGSFLGTQKQLPNEKNVPHIAEQLRKHNIQALLLVGGFEAYHSTLILSKNRDRYPEFCIPMCVIPCTISNNVPGTSLSLGSDTAMNEICTMIDKIKQSATGTKRRVFIIETMGGYCGYLATLSALASGADNAYIFEEKFTVEDIIEDVEVIAAKMAQGVQRYLIVRNEYANKNFTTEFVKQLFAEEGKGEVRILTGYFSFRRVSGRGSYFLASNSWLTSFECHCTPLQFSTRINILGHAQQGGSPTPFDRNMGTKLAARALEYIITQIKDSMVNGVVMTKSPETATLLGLTGRRVVFTPVEELAAETDFDKRLPCEQWWLKLRPLLRILAKHTSIYHTEAMEDTEDYNE</sequence>
<dbReference type="GO" id="GO:0005945">
    <property type="term" value="C:6-phosphofructokinase complex"/>
    <property type="evidence" value="ECO:0007669"/>
    <property type="project" value="TreeGrafter"/>
</dbReference>
<dbReference type="Pfam" id="PF00365">
    <property type="entry name" value="PFK"/>
    <property type="match status" value="3"/>
</dbReference>
<dbReference type="UniPathway" id="UPA00109">
    <property type="reaction ID" value="UER00182"/>
</dbReference>
<evidence type="ECO:0000256" key="6">
    <source>
        <dbReference type="ARBA" id="ARBA00022533"/>
    </source>
</evidence>
<feature type="domain" description="Phosphofructokinase" evidence="15">
    <location>
        <begin position="157"/>
        <end position="410"/>
    </location>
</feature>